<dbReference type="EMBL" id="VUMD01000006">
    <property type="protein sequence ID" value="MSS36507.1"/>
    <property type="molecule type" value="Genomic_DNA"/>
</dbReference>
<evidence type="ECO:0000313" key="2">
    <source>
        <dbReference type="Proteomes" id="UP000429958"/>
    </source>
</evidence>
<accession>A0A7X2NKI1</accession>
<sequence length="95" mass="10962">MINITLHLQDDQEYEALRQDYKNLEYGRVLAYISDGRQCHTILVEDGTVTDIIGQKQDEDCCSDNYETVDVVKRPELLSEETLEDFIPKLLALVL</sequence>
<gene>
    <name evidence="1" type="ORF">FYJ39_07975</name>
</gene>
<comment type="caution">
    <text evidence="1">The sequence shown here is derived from an EMBL/GenBank/DDBJ whole genome shotgun (WGS) entry which is preliminary data.</text>
</comment>
<dbReference type="AlphaFoldDB" id="A0A7X2NKI1"/>
<dbReference type="Proteomes" id="UP000429958">
    <property type="component" value="Unassembled WGS sequence"/>
</dbReference>
<proteinExistence type="predicted"/>
<keyword evidence="2" id="KW-1185">Reference proteome</keyword>
<organism evidence="1 2">
    <name type="scientific">Clostridium porci</name>
    <dbReference type="NCBI Taxonomy" id="2605778"/>
    <lineage>
        <taxon>Bacteria</taxon>
        <taxon>Bacillati</taxon>
        <taxon>Bacillota</taxon>
        <taxon>Clostridia</taxon>
        <taxon>Eubacteriales</taxon>
        <taxon>Clostridiaceae</taxon>
        <taxon>Clostridium</taxon>
    </lineage>
</organism>
<protein>
    <submittedName>
        <fullName evidence="1">Uncharacterized protein</fullName>
    </submittedName>
</protein>
<evidence type="ECO:0000313" key="1">
    <source>
        <dbReference type="EMBL" id="MSS36507.1"/>
    </source>
</evidence>
<reference evidence="1 2" key="1">
    <citation type="submission" date="2019-08" db="EMBL/GenBank/DDBJ databases">
        <title>In-depth cultivation of the pig gut microbiome towards novel bacterial diversity and tailored functional studies.</title>
        <authorList>
            <person name="Wylensek D."/>
            <person name="Hitch T.C.A."/>
            <person name="Clavel T."/>
        </authorList>
    </citation>
    <scope>NUCLEOTIDE SEQUENCE [LARGE SCALE GENOMIC DNA]</scope>
    <source>
        <strain evidence="1 2">WCA-389-WT-23D1</strain>
    </source>
</reference>
<name>A0A7X2NKI1_9CLOT</name>
<dbReference type="RefSeq" id="WP_154471951.1">
    <property type="nucleotide sequence ID" value="NZ_VUMD01000006.1"/>
</dbReference>